<feature type="transmembrane region" description="Helical" evidence="1">
    <location>
        <begin position="137"/>
        <end position="157"/>
    </location>
</feature>
<gene>
    <name evidence="2" type="ORF">OXH18_08680</name>
</gene>
<dbReference type="EMBL" id="CP113797">
    <property type="protein sequence ID" value="WAL62042.1"/>
    <property type="molecule type" value="Genomic_DNA"/>
</dbReference>
<dbReference type="Proteomes" id="UP001163152">
    <property type="component" value="Chromosome"/>
</dbReference>
<accession>A0A9E9CBA3</accession>
<keyword evidence="3" id="KW-1185">Reference proteome</keyword>
<feature type="transmembrane region" description="Helical" evidence="1">
    <location>
        <begin position="334"/>
        <end position="354"/>
    </location>
</feature>
<dbReference type="AlphaFoldDB" id="A0A9E9CBA3"/>
<dbReference type="KEGG" id="tsin:OXH18_08680"/>
<keyword evidence="1" id="KW-1133">Transmembrane helix</keyword>
<proteinExistence type="predicted"/>
<feature type="transmembrane region" description="Helical" evidence="1">
    <location>
        <begin position="169"/>
        <end position="193"/>
    </location>
</feature>
<keyword evidence="1" id="KW-0472">Membrane</keyword>
<feature type="transmembrane region" description="Helical" evidence="1">
    <location>
        <begin position="230"/>
        <end position="250"/>
    </location>
</feature>
<reference evidence="2" key="1">
    <citation type="submission" date="2022-12" db="EMBL/GenBank/DDBJ databases">
        <title>Polyphasic identification of a Novel Hot-Spring Cyanobacterium Ocullathermofonsia sinensis gen nov. sp. nov. and Genomic Insights on its Adaptations to the Thermal Habitat.</title>
        <authorList>
            <person name="Daroch M."/>
            <person name="Tang J."/>
            <person name="Jiang Y."/>
        </authorList>
    </citation>
    <scope>NUCLEOTIDE SEQUENCE</scope>
    <source>
        <strain evidence="2">PKUAC-SCTA174</strain>
    </source>
</reference>
<keyword evidence="1" id="KW-0812">Transmembrane</keyword>
<feature type="transmembrane region" description="Helical" evidence="1">
    <location>
        <begin position="288"/>
        <end position="314"/>
    </location>
</feature>
<feature type="transmembrane region" description="Helical" evidence="1">
    <location>
        <begin position="199"/>
        <end position="218"/>
    </location>
</feature>
<organism evidence="2 3">
    <name type="scientific">Thermocoleostomius sinensis A174</name>
    <dbReference type="NCBI Taxonomy" id="2016057"/>
    <lineage>
        <taxon>Bacteria</taxon>
        <taxon>Bacillati</taxon>
        <taxon>Cyanobacteriota</taxon>
        <taxon>Cyanophyceae</taxon>
        <taxon>Oculatellales</taxon>
        <taxon>Oculatellaceae</taxon>
        <taxon>Thermocoleostomius</taxon>
    </lineage>
</organism>
<protein>
    <submittedName>
        <fullName evidence="2">Uncharacterized protein</fullName>
    </submittedName>
</protein>
<evidence type="ECO:0000256" key="1">
    <source>
        <dbReference type="SAM" id="Phobius"/>
    </source>
</evidence>
<name>A0A9E9CBA3_9CYAN</name>
<dbReference type="RefSeq" id="WP_268612127.1">
    <property type="nucleotide sequence ID" value="NZ_CP113797.1"/>
</dbReference>
<evidence type="ECO:0000313" key="3">
    <source>
        <dbReference type="Proteomes" id="UP001163152"/>
    </source>
</evidence>
<sequence>MLSFAFKRSYLSIKQRLKALLFQSNSSRIHQTIWLSLSLAISLYFGGVSLHYAFSQPHIVQDDVRIHIVWFQRFVDPQLFPNDLFARYYQAIQPIGFKGLYWAVARLGIEPLWFAKILPLCLSLLTTSYVFGVSLQFLPIPFSAFLSTLILNQNIWLKDDLISATPRSFNYLLLAAFLYYVLNRSLFSCLVTLAIQGVFYPQLMLVEIGILGLRCLCWQGRSIKLVNDRSTWIAALTGCAIGATVILLFFTGVTQEFGDLVSAADMQTMPEFNSNGRRAYFGVDPLRFWLAGASGLRLPLFPPIIWVSLGLPFLLKARSPLTRSIAHLDLLEQLALASLGLFALAHLVFPTLYLPSRYTFYSARLIMAIGAGLVLFVLIKKGYIWLQATQRNAQKLTIQQQIVVGLCSLFAVAVFVIPAIPSLFLDCQNWVMGTAPELYQFLRNQPPTTVVASLTPEANNIPAFTGRSVLVSQELAMPYHARFYQQVQQRLSDLIRAQYSSNLAGTQTMLNKYQVDFLLVDDRFFEPSYLLKQDWLIHSSVQPVVRQAVTQLQQGATPAIVPTIDRCTAIQERNLILLEIRCIQTLAAANQAGEVTPVETTIESTK</sequence>
<feature type="transmembrane region" description="Helical" evidence="1">
    <location>
        <begin position="360"/>
        <end position="379"/>
    </location>
</feature>
<feature type="transmembrane region" description="Helical" evidence="1">
    <location>
        <begin position="33"/>
        <end position="54"/>
    </location>
</feature>
<feature type="transmembrane region" description="Helical" evidence="1">
    <location>
        <begin position="400"/>
        <end position="420"/>
    </location>
</feature>
<evidence type="ECO:0000313" key="2">
    <source>
        <dbReference type="EMBL" id="WAL62042.1"/>
    </source>
</evidence>